<dbReference type="Proteomes" id="UP001390339">
    <property type="component" value="Unassembled WGS sequence"/>
</dbReference>
<gene>
    <name evidence="1" type="ORF">PGQ11_004933</name>
</gene>
<sequence length="155" mass="16703">MPTDVLLSYLRIAKKPISATAFYFYSKHGERCEVISPSSAYLLSGSPIFDCHSLLNHPYPRVVVAVAVAVAIADGLVGDPFVTGWRTDTRLSGSSRLLPLSIYDYYAAIQIILSASSYQLMAGSNQWVELADAVFHLKQAASPTTTSNPGLGASF</sequence>
<proteinExistence type="predicted"/>
<evidence type="ECO:0000313" key="2">
    <source>
        <dbReference type="Proteomes" id="UP001390339"/>
    </source>
</evidence>
<reference evidence="1 2" key="1">
    <citation type="journal article" date="2024" name="IMA Fungus">
        <title>Apiospora arundinis, a panoply of carbohydrate-active enzymes and secondary metabolites.</title>
        <authorList>
            <person name="Sorensen T."/>
            <person name="Petersen C."/>
            <person name="Muurmann A.T."/>
            <person name="Christiansen J.V."/>
            <person name="Brundto M.L."/>
            <person name="Overgaard C.K."/>
            <person name="Boysen A.T."/>
            <person name="Wollenberg R.D."/>
            <person name="Larsen T.O."/>
            <person name="Sorensen J.L."/>
            <person name="Nielsen K.L."/>
            <person name="Sondergaard T.E."/>
        </authorList>
    </citation>
    <scope>NUCLEOTIDE SEQUENCE [LARGE SCALE GENOMIC DNA]</scope>
    <source>
        <strain evidence="1 2">AAU 773</strain>
    </source>
</reference>
<organism evidence="1 2">
    <name type="scientific">Apiospora arundinis</name>
    <dbReference type="NCBI Taxonomy" id="335852"/>
    <lineage>
        <taxon>Eukaryota</taxon>
        <taxon>Fungi</taxon>
        <taxon>Dikarya</taxon>
        <taxon>Ascomycota</taxon>
        <taxon>Pezizomycotina</taxon>
        <taxon>Sordariomycetes</taxon>
        <taxon>Xylariomycetidae</taxon>
        <taxon>Amphisphaeriales</taxon>
        <taxon>Apiosporaceae</taxon>
        <taxon>Apiospora</taxon>
    </lineage>
</organism>
<keyword evidence="2" id="KW-1185">Reference proteome</keyword>
<dbReference type="EMBL" id="JAPCWZ010000003">
    <property type="protein sequence ID" value="KAK8874419.1"/>
    <property type="molecule type" value="Genomic_DNA"/>
</dbReference>
<accession>A0ABR2J9E8</accession>
<evidence type="ECO:0000313" key="1">
    <source>
        <dbReference type="EMBL" id="KAK8874419.1"/>
    </source>
</evidence>
<protein>
    <submittedName>
        <fullName evidence="1">Uncharacterized protein</fullName>
    </submittedName>
</protein>
<comment type="caution">
    <text evidence="1">The sequence shown here is derived from an EMBL/GenBank/DDBJ whole genome shotgun (WGS) entry which is preliminary data.</text>
</comment>
<name>A0ABR2J9E8_9PEZI</name>